<dbReference type="PANTHER" id="PTHR42792:SF1">
    <property type="entry name" value="FLAGELLAR HOOK-ASSOCIATED PROTEIN 3"/>
    <property type="match status" value="1"/>
</dbReference>
<evidence type="ECO:0000256" key="1">
    <source>
        <dbReference type="ARBA" id="ARBA00004365"/>
    </source>
</evidence>
<evidence type="ECO:0000259" key="5">
    <source>
        <dbReference type="Pfam" id="PF00669"/>
    </source>
</evidence>
<feature type="domain" description="Flagellin N-terminal" evidence="5">
    <location>
        <begin position="10"/>
        <end position="141"/>
    </location>
</feature>
<dbReference type="GO" id="GO:0071973">
    <property type="term" value="P:bacterial-type flagellum-dependent cell motility"/>
    <property type="evidence" value="ECO:0007669"/>
    <property type="project" value="InterPro"/>
</dbReference>
<dbReference type="Pfam" id="PF00669">
    <property type="entry name" value="Flagellin_N"/>
    <property type="match status" value="1"/>
</dbReference>
<dbReference type="Gene3D" id="1.20.1330.10">
    <property type="entry name" value="f41 fragment of flagellin, N-terminal domain"/>
    <property type="match status" value="1"/>
</dbReference>
<gene>
    <name evidence="6" type="primary">flgL</name>
    <name evidence="6" type="ORF">EGT41_17790</name>
</gene>
<dbReference type="GO" id="GO:0005576">
    <property type="term" value="C:extracellular region"/>
    <property type="evidence" value="ECO:0007669"/>
    <property type="project" value="UniProtKB-SubCell"/>
</dbReference>
<dbReference type="EMBL" id="RKIO01000003">
    <property type="protein sequence ID" value="RSC10314.1"/>
    <property type="molecule type" value="Genomic_DNA"/>
</dbReference>
<dbReference type="RefSeq" id="WP_054928497.1">
    <property type="nucleotide sequence ID" value="NZ_RKIO01000003.1"/>
</dbReference>
<comment type="subcellular location">
    <subcellularLocation>
        <location evidence="1">Bacterial flagellum</location>
    </subcellularLocation>
    <subcellularLocation>
        <location evidence="2">Secreted</location>
    </subcellularLocation>
</comment>
<proteinExistence type="inferred from homology"/>
<keyword evidence="4" id="KW-0975">Bacterial flagellum</keyword>
<evidence type="ECO:0000256" key="2">
    <source>
        <dbReference type="ARBA" id="ARBA00004613"/>
    </source>
</evidence>
<evidence type="ECO:0000256" key="4">
    <source>
        <dbReference type="ARBA" id="ARBA00023143"/>
    </source>
</evidence>
<reference evidence="7" key="1">
    <citation type="submission" date="2018-11" db="EMBL/GenBank/DDBJ databases">
        <title>FDA dAtabase for Regulatory Grade micrObial Sequences (FDA-ARGOS): Supporting development and validation of Infectious Disease Dx tests.</title>
        <authorList>
            <person name="Goldberg B."/>
            <person name="Campos J."/>
            <person name="Tallon L."/>
            <person name="Sadzewicz L."/>
            <person name="Zhao X."/>
            <person name="Vavikolanu K."/>
            <person name="Mehta A."/>
            <person name="Aluvathingal J."/>
            <person name="Nadendla S."/>
            <person name="Geyer C."/>
            <person name="Nandy P."/>
            <person name="Yan Y."/>
            <person name="Sichtig H."/>
        </authorList>
    </citation>
    <scope>NUCLEOTIDE SEQUENCE [LARGE SCALE GENOMIC DNA]</scope>
    <source>
        <strain evidence="7">FDAARGOS_544</strain>
    </source>
</reference>
<keyword evidence="6" id="KW-0282">Flagellum</keyword>
<dbReference type="InterPro" id="IPR013384">
    <property type="entry name" value="Flagell_FlgL"/>
</dbReference>
<organism evidence="6 7">
    <name type="scientific">Burkholderia cenocepacia</name>
    <dbReference type="NCBI Taxonomy" id="95486"/>
    <lineage>
        <taxon>Bacteria</taxon>
        <taxon>Pseudomonadati</taxon>
        <taxon>Pseudomonadota</taxon>
        <taxon>Betaproteobacteria</taxon>
        <taxon>Burkholderiales</taxon>
        <taxon>Burkholderiaceae</taxon>
        <taxon>Burkholderia</taxon>
        <taxon>Burkholderia cepacia complex</taxon>
    </lineage>
</organism>
<dbReference type="PANTHER" id="PTHR42792">
    <property type="entry name" value="FLAGELLIN"/>
    <property type="match status" value="1"/>
</dbReference>
<evidence type="ECO:0000313" key="6">
    <source>
        <dbReference type="EMBL" id="RSC10314.1"/>
    </source>
</evidence>
<keyword evidence="6" id="KW-0966">Cell projection</keyword>
<dbReference type="Proteomes" id="UP000272140">
    <property type="component" value="Unassembled WGS sequence"/>
</dbReference>
<evidence type="ECO:0000313" key="7">
    <source>
        <dbReference type="Proteomes" id="UP000272140"/>
    </source>
</evidence>
<dbReference type="InterPro" id="IPR001492">
    <property type="entry name" value="Flagellin"/>
</dbReference>
<dbReference type="AlphaFoldDB" id="A0A3R9BHW7"/>
<keyword evidence="6" id="KW-0969">Cilium</keyword>
<dbReference type="SUPFAM" id="SSF64518">
    <property type="entry name" value="Phase 1 flagellin"/>
    <property type="match status" value="1"/>
</dbReference>
<comment type="similarity">
    <text evidence="3">Belongs to the bacterial flagellin family.</text>
</comment>
<dbReference type="InterPro" id="IPR001029">
    <property type="entry name" value="Flagellin_N"/>
</dbReference>
<comment type="caution">
    <text evidence="6">The sequence shown here is derived from an EMBL/GenBank/DDBJ whole genome shotgun (WGS) entry which is preliminary data.</text>
</comment>
<dbReference type="GO" id="GO:0005198">
    <property type="term" value="F:structural molecule activity"/>
    <property type="evidence" value="ECO:0007669"/>
    <property type="project" value="InterPro"/>
</dbReference>
<evidence type="ECO:0000256" key="3">
    <source>
        <dbReference type="ARBA" id="ARBA00005709"/>
    </source>
</evidence>
<sequence length="304" mass="32206">MRIASQHFGNTMLATLRASNSKAADLTSKISTGQRVQRASDDPIAAARLLLIERDTSVLERYQKNIDTLSVRLQKNEAHLDGMLGTVMSVHDSLLSAADGSRSAADLNALAAPLRMRLDNLKQAANAKDGDGNFLFSGSQTNTAPVAYDATAPVGSRYSYAGNGELQQVVIGHGVTQHANVTVEPLADVMNKLEAAIAAMENPDVNPSAPAVRRVLTAALDSVKRNGIDALSVTITDLGGAQNTLDLMSENHSAQLVANGQAVSLVGELDFAEAIDQLNNYIAAVKGSYAIYTRMTQLSLFDAI</sequence>
<accession>A0A3R9BHW7</accession>
<dbReference type="GO" id="GO:0009424">
    <property type="term" value="C:bacterial-type flagellum hook"/>
    <property type="evidence" value="ECO:0007669"/>
    <property type="project" value="InterPro"/>
</dbReference>
<dbReference type="NCBIfam" id="TIGR02550">
    <property type="entry name" value="flagell_flgL"/>
    <property type="match status" value="1"/>
</dbReference>
<protein>
    <submittedName>
        <fullName evidence="6">Flagellar hook-associated protein 3</fullName>
    </submittedName>
</protein>
<name>A0A3R9BHW7_9BURK</name>